<organism evidence="4 6">
    <name type="scientific">Pseudoxanthomonas mexicana</name>
    <dbReference type="NCBI Taxonomy" id="128785"/>
    <lineage>
        <taxon>Bacteria</taxon>
        <taxon>Pseudomonadati</taxon>
        <taxon>Pseudomonadota</taxon>
        <taxon>Gammaproteobacteria</taxon>
        <taxon>Lysobacterales</taxon>
        <taxon>Lysobacteraceae</taxon>
        <taxon>Pseudoxanthomonas</taxon>
    </lineage>
</organism>
<dbReference type="GeneID" id="81469661"/>
<feature type="transmembrane region" description="Helical" evidence="1">
    <location>
        <begin position="141"/>
        <end position="161"/>
    </location>
</feature>
<proteinExistence type="predicted"/>
<reference evidence="3 5" key="2">
    <citation type="submission" date="2020-08" db="EMBL/GenBank/DDBJ databases">
        <title>Streptomycin resistant and MDR strain, P. mexicana.</title>
        <authorList>
            <person name="Ganesh-kumar S."/>
            <person name="Zhe T."/>
            <person name="Yu Z."/>
            <person name="Min Y."/>
        </authorList>
    </citation>
    <scope>NUCLEOTIDE SEQUENCE [LARGE SCALE GENOMIC DNA]</scope>
    <source>
        <strain evidence="3 5">GTZY</strain>
    </source>
</reference>
<dbReference type="Pfam" id="PF13386">
    <property type="entry name" value="DsbD_2"/>
    <property type="match status" value="1"/>
</dbReference>
<dbReference type="EMBL" id="CP060731">
    <property type="protein sequence ID" value="QNN78184.1"/>
    <property type="molecule type" value="Genomic_DNA"/>
</dbReference>
<keyword evidence="1" id="KW-0812">Transmembrane</keyword>
<evidence type="ECO:0000313" key="5">
    <source>
        <dbReference type="Proteomes" id="UP000515506"/>
    </source>
</evidence>
<dbReference type="EMBL" id="CP060028">
    <property type="protein sequence ID" value="QND78981.1"/>
    <property type="molecule type" value="Genomic_DNA"/>
</dbReference>
<sequence>MGPDVPVLLAALLAGLVGSTHCAVMCGGIATGFSAMSSRPGWGSALQLNLGRVAGYALAGALVGAFGGGLLSLARHQNAVLAMRVGVGLALVVLALRLLDQRGRLDFLARPGAKVWQVLRPLHARVLPADTVPRRLMAGALWGWLPCGLSLSLLTVAWLQANARDAALTMAMFGLGTLPMMVTLTWSGARLGRHWQRTSVRRAAAVFVLAAGLLTIASPWLMQHPALHGVLAALGCQPLPT</sequence>
<keyword evidence="1" id="KW-0472">Membrane</keyword>
<feature type="transmembrane region" description="Helical" evidence="1">
    <location>
        <begin position="6"/>
        <end position="33"/>
    </location>
</feature>
<evidence type="ECO:0000259" key="2">
    <source>
        <dbReference type="Pfam" id="PF13386"/>
    </source>
</evidence>
<protein>
    <submittedName>
        <fullName evidence="4">Sulfite exporter TauE/SafE family protein</fullName>
    </submittedName>
</protein>
<dbReference type="PANTHER" id="PTHR42208:SF1">
    <property type="entry name" value="HEAVY METAL TRANSPORTER"/>
    <property type="match status" value="1"/>
</dbReference>
<feature type="transmembrane region" description="Helical" evidence="1">
    <location>
        <begin position="203"/>
        <end position="222"/>
    </location>
</feature>
<keyword evidence="5" id="KW-1185">Reference proteome</keyword>
<gene>
    <name evidence="3" type="ORF">H4W19_11380</name>
    <name evidence="4" type="ORF">IAE60_01710</name>
</gene>
<dbReference type="RefSeq" id="WP_185894379.1">
    <property type="nucleotide sequence ID" value="NZ_CP060028.1"/>
</dbReference>
<evidence type="ECO:0000256" key="1">
    <source>
        <dbReference type="SAM" id="Phobius"/>
    </source>
</evidence>
<dbReference type="InterPro" id="IPR039447">
    <property type="entry name" value="UreH-like_TM_dom"/>
</dbReference>
<dbReference type="Proteomes" id="UP000515838">
    <property type="component" value="Chromosome"/>
</dbReference>
<name>A0A7G9TDK9_PSEMX</name>
<dbReference type="PANTHER" id="PTHR42208">
    <property type="entry name" value="HEAVY METAL TRANSPORTER-RELATED"/>
    <property type="match status" value="1"/>
</dbReference>
<evidence type="ECO:0000313" key="4">
    <source>
        <dbReference type="EMBL" id="QNN78184.1"/>
    </source>
</evidence>
<evidence type="ECO:0000313" key="6">
    <source>
        <dbReference type="Proteomes" id="UP000515838"/>
    </source>
</evidence>
<dbReference type="AlphaFoldDB" id="A0A7G9TDK9"/>
<evidence type="ECO:0000313" key="3">
    <source>
        <dbReference type="EMBL" id="QND78981.1"/>
    </source>
</evidence>
<feature type="transmembrane region" description="Helical" evidence="1">
    <location>
        <begin position="79"/>
        <end position="99"/>
    </location>
</feature>
<accession>A0A7G9TDK9</accession>
<keyword evidence="1" id="KW-1133">Transmembrane helix</keyword>
<dbReference type="Proteomes" id="UP000515506">
    <property type="component" value="Chromosome"/>
</dbReference>
<feature type="transmembrane region" description="Helical" evidence="1">
    <location>
        <begin position="167"/>
        <end position="191"/>
    </location>
</feature>
<feature type="transmembrane region" description="Helical" evidence="1">
    <location>
        <begin position="53"/>
        <end position="73"/>
    </location>
</feature>
<feature type="domain" description="Urease accessory protein UreH-like transmembrane" evidence="2">
    <location>
        <begin position="10"/>
        <end position="213"/>
    </location>
</feature>
<reference evidence="4 6" key="1">
    <citation type="submission" date="2020-08" db="EMBL/GenBank/DDBJ databases">
        <title>Streptomycin Non-resistant strain, P. mexicana.</title>
        <authorList>
            <person name="Ganesh-Kumar S."/>
            <person name="Zhe T."/>
            <person name="Yu Z."/>
            <person name="Min Y."/>
        </authorList>
    </citation>
    <scope>NUCLEOTIDE SEQUENCE [LARGE SCALE GENOMIC DNA]</scope>
    <source>
        <strain evidence="4 6">GTZY2</strain>
    </source>
</reference>